<name>A0A085GFM6_EWIA3</name>
<dbReference type="GO" id="GO:0005886">
    <property type="term" value="C:plasma membrane"/>
    <property type="evidence" value="ECO:0007669"/>
    <property type="project" value="UniProtKB-SubCell"/>
</dbReference>
<organism evidence="15 16">
    <name type="scientific">Ewingella americana (strain ATCC 33852 / DSM 4580 / CCUG 14506 / JCM 5911 / LMG 7869 / NCTC 12157 / CDC 1468-78)</name>
    <dbReference type="NCBI Taxonomy" id="910964"/>
    <lineage>
        <taxon>Bacteria</taxon>
        <taxon>Pseudomonadati</taxon>
        <taxon>Pseudomonadota</taxon>
        <taxon>Gammaproteobacteria</taxon>
        <taxon>Enterobacterales</taxon>
        <taxon>Yersiniaceae</taxon>
        <taxon>Ewingella</taxon>
    </lineage>
</organism>
<dbReference type="STRING" id="910964.GEAM_1419"/>
<dbReference type="Proteomes" id="UP000028640">
    <property type="component" value="Unassembled WGS sequence"/>
</dbReference>
<evidence type="ECO:0000256" key="2">
    <source>
        <dbReference type="ARBA" id="ARBA00022448"/>
    </source>
</evidence>
<feature type="domain" description="ABC transporter" evidence="14">
    <location>
        <begin position="8"/>
        <end position="246"/>
    </location>
</feature>
<dbReference type="RefSeq" id="WP_034789963.1">
    <property type="nucleotide sequence ID" value="NZ_JMPJ01000040.1"/>
</dbReference>
<dbReference type="GO" id="GO:1902495">
    <property type="term" value="C:transmembrane transporter complex"/>
    <property type="evidence" value="ECO:0007669"/>
    <property type="project" value="UniProtKB-ARBA"/>
</dbReference>
<evidence type="ECO:0000256" key="11">
    <source>
        <dbReference type="ARBA" id="ARBA00038388"/>
    </source>
</evidence>
<dbReference type="Pfam" id="PF00005">
    <property type="entry name" value="ABC_tran"/>
    <property type="match status" value="1"/>
</dbReference>
<dbReference type="InterPro" id="IPR027417">
    <property type="entry name" value="P-loop_NTPase"/>
</dbReference>
<evidence type="ECO:0000256" key="13">
    <source>
        <dbReference type="SAM" id="Phobius"/>
    </source>
</evidence>
<dbReference type="GO" id="GO:0022857">
    <property type="term" value="F:transmembrane transporter activity"/>
    <property type="evidence" value="ECO:0007669"/>
    <property type="project" value="TreeGrafter"/>
</dbReference>
<dbReference type="InterPro" id="IPR003593">
    <property type="entry name" value="AAA+_ATPase"/>
</dbReference>
<dbReference type="eggNOG" id="COG0577">
    <property type="taxonomic scope" value="Bacteria"/>
</dbReference>
<dbReference type="InterPro" id="IPR017911">
    <property type="entry name" value="MacB-like_ATP-bd"/>
</dbReference>
<keyword evidence="10 13" id="KW-0472">Membrane</keyword>
<dbReference type="CDD" id="cd03255">
    <property type="entry name" value="ABC_MJ0796_LolCDE_FtsE"/>
    <property type="match status" value="1"/>
</dbReference>
<proteinExistence type="inferred from homology"/>
<dbReference type="EMBL" id="JMPJ01000040">
    <property type="protein sequence ID" value="KFC82521.1"/>
    <property type="molecule type" value="Genomic_DNA"/>
</dbReference>
<sequence length="650" mass="70212">MADSTALIELKGIYRHFISGSKSVEVLKNISLSIHSGEMVAIVGASGSGKSTLMNIIGCLDKPTQGEMRIMSVPTDTASSAELAQLRSQFIGFIFQRYHLIPYLTAQENVSIPALYTAMPAAEREVRAQHLLTRLGLAGRMLYRPAQLSGGQQQRVSIARALMNGANIILADEPTGALDSTSGQELMAILHGLHQAGHTLIIVTHDRTIARQCQRIIEISDGEIVADNQNPEWEKSTISAALPLAVATGRSPAWRDVKESIRMAWRSLLGHRGRAFLSMLGIIIGISSVVSSMAVGEGARLSIISQINQLGSSTLDILPGIGWEQTRPEFQRALKISDVELLQRQPYVDSLSPVVVKQTTAIRASKQVWASLNGVSEGYFDVLGATFSAGRRFNQQDVSHGEPVIVIDSNVKATLFPYNQNPLGQIIQLAGVPFRVIGVADKPGPKYSGAYLEAWTPYTALLQRMSGDKPLDSITLRVAQGYDMNNVQRKVEKQLEVEHGQRDFFIMTNDEMSKAIKSASDSMTLLITAIAGISLLVGGVGVMNIMLVSVTERTHEIGIRLSVGARPSDIMRQFLIEAMVICSLGGAIGIIGSGIAGLIFAQITDAFTMVFTWPPVVMACAFSALIGLGFGFAPARNAARLHPTEALARE</sequence>
<dbReference type="GO" id="GO:0016887">
    <property type="term" value="F:ATP hydrolysis activity"/>
    <property type="evidence" value="ECO:0007669"/>
    <property type="project" value="InterPro"/>
</dbReference>
<evidence type="ECO:0000256" key="10">
    <source>
        <dbReference type="ARBA" id="ARBA00023136"/>
    </source>
</evidence>
<dbReference type="GO" id="GO:0005524">
    <property type="term" value="F:ATP binding"/>
    <property type="evidence" value="ECO:0007669"/>
    <property type="project" value="UniProtKB-KW"/>
</dbReference>
<dbReference type="InterPro" id="IPR003838">
    <property type="entry name" value="ABC3_permease_C"/>
</dbReference>
<evidence type="ECO:0000256" key="12">
    <source>
        <dbReference type="ARBA" id="ARBA00041199"/>
    </source>
</evidence>
<dbReference type="SMART" id="SM00382">
    <property type="entry name" value="AAA"/>
    <property type="match status" value="1"/>
</dbReference>
<evidence type="ECO:0000259" key="14">
    <source>
        <dbReference type="PROSITE" id="PS50893"/>
    </source>
</evidence>
<evidence type="ECO:0000256" key="6">
    <source>
        <dbReference type="ARBA" id="ARBA00022741"/>
    </source>
</evidence>
<evidence type="ECO:0000256" key="3">
    <source>
        <dbReference type="ARBA" id="ARBA00022475"/>
    </source>
</evidence>
<dbReference type="PROSITE" id="PS50893">
    <property type="entry name" value="ABC_TRANSPORTER_2"/>
    <property type="match status" value="1"/>
</dbReference>
<protein>
    <recommendedName>
        <fullName evidence="12">Pyoverdine export ATP-binding/permease protein PvdT</fullName>
    </recommendedName>
</protein>
<dbReference type="PANTHER" id="PTHR30572:SF14">
    <property type="entry name" value="MACROLIDE EXPORT ATP-BINDING_PERMEASE PROTEIN MACB"/>
    <property type="match status" value="1"/>
</dbReference>
<evidence type="ECO:0000256" key="8">
    <source>
        <dbReference type="ARBA" id="ARBA00022967"/>
    </source>
</evidence>
<keyword evidence="9 13" id="KW-1133">Transmembrane helix</keyword>
<dbReference type="OrthoDB" id="9770036at2"/>
<keyword evidence="6" id="KW-0547">Nucleotide-binding</keyword>
<accession>A0A085GFM6</accession>
<evidence type="ECO:0000313" key="15">
    <source>
        <dbReference type="EMBL" id="KFC82521.1"/>
    </source>
</evidence>
<feature type="transmembrane region" description="Helical" evidence="13">
    <location>
        <begin position="574"/>
        <end position="601"/>
    </location>
</feature>
<evidence type="ECO:0000256" key="4">
    <source>
        <dbReference type="ARBA" id="ARBA00022519"/>
    </source>
</evidence>
<keyword evidence="15" id="KW-0378">Hydrolase</keyword>
<dbReference type="PROSITE" id="PS00211">
    <property type="entry name" value="ABC_TRANSPORTER_1"/>
    <property type="match status" value="1"/>
</dbReference>
<evidence type="ECO:0000256" key="7">
    <source>
        <dbReference type="ARBA" id="ARBA00022840"/>
    </source>
</evidence>
<evidence type="ECO:0000313" key="16">
    <source>
        <dbReference type="Proteomes" id="UP000028640"/>
    </source>
</evidence>
<keyword evidence="3" id="KW-1003">Cell membrane</keyword>
<comment type="similarity">
    <text evidence="11">Belongs to the ABC transporter superfamily. Macrolide exporter (TC 3.A.1.122) family.</text>
</comment>
<dbReference type="InterPro" id="IPR003439">
    <property type="entry name" value="ABC_transporter-like_ATP-bd"/>
</dbReference>
<evidence type="ECO:0000256" key="5">
    <source>
        <dbReference type="ARBA" id="ARBA00022692"/>
    </source>
</evidence>
<comment type="caution">
    <text evidence="15">The sequence shown here is derived from an EMBL/GenBank/DDBJ whole genome shotgun (WGS) entry which is preliminary data.</text>
</comment>
<feature type="transmembrane region" description="Helical" evidence="13">
    <location>
        <begin position="613"/>
        <end position="633"/>
    </location>
</feature>
<comment type="subcellular location">
    <subcellularLocation>
        <location evidence="1">Cell inner membrane</location>
        <topology evidence="1">Multi-pass membrane protein</topology>
    </subcellularLocation>
</comment>
<keyword evidence="8" id="KW-1278">Translocase</keyword>
<evidence type="ECO:0000256" key="1">
    <source>
        <dbReference type="ARBA" id="ARBA00004429"/>
    </source>
</evidence>
<keyword evidence="5 13" id="KW-0812">Transmembrane</keyword>
<dbReference type="GeneID" id="78379767"/>
<keyword evidence="16" id="KW-1185">Reference proteome</keyword>
<reference evidence="15 16" key="1">
    <citation type="submission" date="2014-05" db="EMBL/GenBank/DDBJ databases">
        <title>ATOL: Assembling a taxonomically balanced genome-scale reconstruction of the evolutionary history of the Enterobacteriaceae.</title>
        <authorList>
            <person name="Plunkett G.III."/>
            <person name="Neeno-Eckwall E.C."/>
            <person name="Glasner J.D."/>
            <person name="Perna N.T."/>
        </authorList>
    </citation>
    <scope>NUCLEOTIDE SEQUENCE [LARGE SCALE GENOMIC DNA]</scope>
    <source>
        <strain evidence="15 16">ATCC 33852</strain>
    </source>
</reference>
<dbReference type="Pfam" id="PF12704">
    <property type="entry name" value="MacB_PCD"/>
    <property type="match status" value="1"/>
</dbReference>
<dbReference type="FunFam" id="3.40.50.300:FF:000032">
    <property type="entry name" value="Export ABC transporter ATP-binding protein"/>
    <property type="match status" value="1"/>
</dbReference>
<dbReference type="SUPFAM" id="SSF52540">
    <property type="entry name" value="P-loop containing nucleoside triphosphate hydrolases"/>
    <property type="match status" value="1"/>
</dbReference>
<dbReference type="PANTHER" id="PTHR30572">
    <property type="entry name" value="MEMBRANE COMPONENT OF TRANSPORTER-RELATED"/>
    <property type="match status" value="1"/>
</dbReference>
<gene>
    <name evidence="15" type="ORF">GEAM_1419</name>
</gene>
<feature type="transmembrane region" description="Helical" evidence="13">
    <location>
        <begin position="523"/>
        <end position="550"/>
    </location>
</feature>
<keyword evidence="2" id="KW-0813">Transport</keyword>
<dbReference type="Pfam" id="PF02687">
    <property type="entry name" value="FtsX"/>
    <property type="match status" value="1"/>
</dbReference>
<dbReference type="Gene3D" id="3.40.50.300">
    <property type="entry name" value="P-loop containing nucleotide triphosphate hydrolases"/>
    <property type="match status" value="1"/>
</dbReference>
<dbReference type="InterPro" id="IPR017871">
    <property type="entry name" value="ABC_transporter-like_CS"/>
</dbReference>
<dbReference type="eggNOG" id="COG1136">
    <property type="taxonomic scope" value="Bacteria"/>
</dbReference>
<dbReference type="InterPro" id="IPR025857">
    <property type="entry name" value="MacB_PCD"/>
</dbReference>
<keyword evidence="4" id="KW-0997">Cell inner membrane</keyword>
<evidence type="ECO:0000256" key="9">
    <source>
        <dbReference type="ARBA" id="ARBA00022989"/>
    </source>
</evidence>
<keyword evidence="7 15" id="KW-0067">ATP-binding</keyword>
<dbReference type="InterPro" id="IPR050250">
    <property type="entry name" value="Macrolide_Exporter_MacB"/>
</dbReference>
<dbReference type="AlphaFoldDB" id="A0A085GFM6"/>